<evidence type="ECO:0000259" key="16">
    <source>
        <dbReference type="Pfam" id="PF05922"/>
    </source>
</evidence>
<dbReference type="InterPro" id="IPR003137">
    <property type="entry name" value="PA_domain"/>
</dbReference>
<keyword evidence="10" id="KW-0325">Glycoprotein</keyword>
<feature type="domain" description="Inhibitor I9" evidence="16">
    <location>
        <begin position="26"/>
        <end position="105"/>
    </location>
</feature>
<feature type="domain" description="Subtilisin-like protease fibronectin type-III" evidence="17">
    <location>
        <begin position="596"/>
        <end position="700"/>
    </location>
</feature>
<dbReference type="EMBL" id="EQ974667">
    <property type="protein sequence ID" value="EEF28379.1"/>
    <property type="molecule type" value="Genomic_DNA"/>
</dbReference>
<dbReference type="FunFam" id="3.40.50.200:FF:000006">
    <property type="entry name" value="Subtilisin-like protease SBT1.5"/>
    <property type="match status" value="1"/>
</dbReference>
<dbReference type="AlphaFoldDB" id="B9T6Y9"/>
<dbReference type="InterPro" id="IPR036852">
    <property type="entry name" value="Peptidase_S8/S53_dom_sf"/>
</dbReference>
<dbReference type="CDD" id="cd02120">
    <property type="entry name" value="PA_subtilisin_like"/>
    <property type="match status" value="1"/>
</dbReference>
<dbReference type="Proteomes" id="UP000008311">
    <property type="component" value="Unassembled WGS sequence"/>
</dbReference>
<dbReference type="GO" id="GO:0005576">
    <property type="term" value="C:extracellular region"/>
    <property type="evidence" value="ECO:0000318"/>
    <property type="project" value="GO_Central"/>
</dbReference>
<dbReference type="STRING" id="3988.B9T6Y9"/>
<evidence type="ECO:0000256" key="4">
    <source>
        <dbReference type="ARBA" id="ARBA00022523"/>
    </source>
</evidence>
<dbReference type="GO" id="GO:0009609">
    <property type="term" value="P:response to symbiotic bacterium"/>
    <property type="evidence" value="ECO:0007669"/>
    <property type="project" value="UniProtKB-ARBA"/>
</dbReference>
<dbReference type="PROSITE" id="PS00138">
    <property type="entry name" value="SUBTILASE_SER"/>
    <property type="match status" value="1"/>
</dbReference>
<dbReference type="FunFam" id="2.60.40.2310:FF:000002">
    <property type="entry name" value="p69E protein-like"/>
    <property type="match status" value="1"/>
</dbReference>
<dbReference type="CDD" id="cd04852">
    <property type="entry name" value="Peptidases_S8_3"/>
    <property type="match status" value="1"/>
</dbReference>
<dbReference type="InterPro" id="IPR046450">
    <property type="entry name" value="PA_dom_sf"/>
</dbReference>
<evidence type="ECO:0000256" key="12">
    <source>
        <dbReference type="PROSITE-ProRule" id="PRU01240"/>
    </source>
</evidence>
<keyword evidence="6 12" id="KW-0645">Protease</keyword>
<evidence type="ECO:0000256" key="5">
    <source>
        <dbReference type="ARBA" id="ARBA00022525"/>
    </source>
</evidence>
<dbReference type="InterPro" id="IPR015500">
    <property type="entry name" value="Peptidase_S8_subtilisin-rel"/>
</dbReference>
<feature type="active site" description="Charge relay system" evidence="11 12">
    <location>
        <position position="139"/>
    </location>
</feature>
<comment type="subcellular location">
    <subcellularLocation>
        <location evidence="2">Secreted</location>
        <location evidence="2">Extracellular space</location>
        <location evidence="2">Apoplast</location>
    </subcellularLocation>
</comment>
<evidence type="ECO:0000256" key="3">
    <source>
        <dbReference type="ARBA" id="ARBA00011073"/>
    </source>
</evidence>
<sequence length="706" mass="74737">MAVFLVFFLSLLSLSSSSSTNDSPRTFIIKVQHDAKPSIFTLHKHWYQSFLSSLSETTPSSSRIIHTYENVFHGFSAMLSPVEALKIQTLPHVIAVIPERVRQLQTTRSPEFLGLKTTDSAGLLKESDFGSDLVIGVIDTGIWPERQSFNDRNLGPVPAKWKGMCVSGKDFSSSSCNRKLIGARYFCDGYEATNGRMNESTEYRSPRDSDGHGTHTASIAAGRYVFPASTLGYAKGIAAGMAPKARLATYKVCWNAGCYDSDILAAFDTAVADGVDVISLSVGGVVVPYYLDAIAIGSFGAADRGVFVSASAGNGGPGGLTVTNVAPWVTTVGAGTLDRDFPADVKLGNGKVISGVSIYGGPGLSPGKMYPLIYSGSEGTGDGYSSSLCLDGSLDSKLVQGKIVLCDRGINSRAAKGDVVKKAGGVGMILANGVFDGEGLVADCHVLPATAIGASGDKVGPSSVPTDNRRTEFNILSGTSMACPHVSGLAALLKAAHPDWSPAAIKSALMTTAYVVDNRGETMLDESTGNTSTVLDFGSGHVHPQKAMNPGLIYDITTFDYVDFLCNSNYTVNNIQVVTRKNADCNGAKRAGHAGNLNYPSMSAVFQQYGKHKMSTHFIRTVTNVGDPNSVYKVTIKPPSGTTVTVQPEKLAFRRIGQKLSFLVRVQAMVVKLSPGGSNMNSGSIVWSDGKHTVNSPIVVTMQQPL</sequence>
<dbReference type="MEROPS" id="S08.A44"/>
<evidence type="ECO:0000256" key="11">
    <source>
        <dbReference type="PIRSR" id="PIRSR615500-1"/>
    </source>
</evidence>
<accession>B9T6Y9</accession>
<dbReference type="GO" id="GO:0009610">
    <property type="term" value="P:response to symbiotic fungus"/>
    <property type="evidence" value="ECO:0007669"/>
    <property type="project" value="UniProtKB-ARBA"/>
</dbReference>
<evidence type="ECO:0000256" key="10">
    <source>
        <dbReference type="ARBA" id="ARBA00023180"/>
    </source>
</evidence>
<name>B9T6Y9_RICCO</name>
<dbReference type="SUPFAM" id="SSF52025">
    <property type="entry name" value="PA domain"/>
    <property type="match status" value="1"/>
</dbReference>
<dbReference type="GO" id="GO:0006508">
    <property type="term" value="P:proteolysis"/>
    <property type="evidence" value="ECO:0007669"/>
    <property type="project" value="UniProtKB-KW"/>
</dbReference>
<dbReference type="Gene3D" id="3.40.50.200">
    <property type="entry name" value="Peptidase S8/S53 domain"/>
    <property type="match status" value="2"/>
</dbReference>
<dbReference type="FunFam" id="3.30.70.80:FF:000003">
    <property type="entry name" value="Subtilisin-like protease SBT1.9"/>
    <property type="match status" value="1"/>
</dbReference>
<evidence type="ECO:0000256" key="6">
    <source>
        <dbReference type="ARBA" id="ARBA00022670"/>
    </source>
</evidence>
<dbReference type="PROSITE" id="PS51892">
    <property type="entry name" value="SUBTILASE"/>
    <property type="match status" value="1"/>
</dbReference>
<dbReference type="GO" id="GO:0048731">
    <property type="term" value="P:system development"/>
    <property type="evidence" value="ECO:0007669"/>
    <property type="project" value="UniProtKB-ARBA"/>
</dbReference>
<evidence type="ECO:0000313" key="19">
    <source>
        <dbReference type="Proteomes" id="UP000008311"/>
    </source>
</evidence>
<feature type="active site" description="Charge relay system" evidence="11 12">
    <location>
        <position position="480"/>
    </location>
</feature>
<dbReference type="Gene3D" id="2.60.40.2310">
    <property type="match status" value="1"/>
</dbReference>
<dbReference type="GO" id="GO:0004252">
    <property type="term" value="F:serine-type endopeptidase activity"/>
    <property type="evidence" value="ECO:0000318"/>
    <property type="project" value="GO_Central"/>
</dbReference>
<dbReference type="SUPFAM" id="SSF52743">
    <property type="entry name" value="Subtilisin-like"/>
    <property type="match status" value="1"/>
</dbReference>
<gene>
    <name evidence="18" type="ORF">RCOM_0234600</name>
</gene>
<feature type="signal peptide" evidence="13">
    <location>
        <begin position="1"/>
        <end position="17"/>
    </location>
</feature>
<dbReference type="InterPro" id="IPR000209">
    <property type="entry name" value="Peptidase_S8/S53_dom"/>
</dbReference>
<keyword evidence="8 12" id="KW-0378">Hydrolase</keyword>
<dbReference type="InParanoid" id="B9T6Y9"/>
<evidence type="ECO:0000256" key="7">
    <source>
        <dbReference type="ARBA" id="ARBA00022729"/>
    </source>
</evidence>
<feature type="chain" id="PRO_5002890066" evidence="13">
    <location>
        <begin position="18"/>
        <end position="706"/>
    </location>
</feature>
<dbReference type="GO" id="GO:0048046">
    <property type="term" value="C:apoplast"/>
    <property type="evidence" value="ECO:0007669"/>
    <property type="project" value="UniProtKB-SubCell"/>
</dbReference>
<evidence type="ECO:0000259" key="17">
    <source>
        <dbReference type="Pfam" id="PF17766"/>
    </source>
</evidence>
<dbReference type="InterPro" id="IPR041469">
    <property type="entry name" value="Subtilisin-like_FN3"/>
</dbReference>
<dbReference type="Gene3D" id="3.50.30.30">
    <property type="match status" value="1"/>
</dbReference>
<dbReference type="InterPro" id="IPR023828">
    <property type="entry name" value="Peptidase_S8_Ser-AS"/>
</dbReference>
<evidence type="ECO:0000256" key="13">
    <source>
        <dbReference type="SAM" id="SignalP"/>
    </source>
</evidence>
<dbReference type="Gene3D" id="3.30.70.80">
    <property type="entry name" value="Peptidase S8 propeptide/proteinase inhibitor I9"/>
    <property type="match status" value="1"/>
</dbReference>
<keyword evidence="9 12" id="KW-0720">Serine protease</keyword>
<dbReference type="Pfam" id="PF17766">
    <property type="entry name" value="fn3_6"/>
    <property type="match status" value="1"/>
</dbReference>
<comment type="similarity">
    <text evidence="3 12">Belongs to the peptidase S8 family.</text>
</comment>
<dbReference type="FunCoup" id="B9T6Y9">
    <property type="interactions" value="196"/>
</dbReference>
<dbReference type="Pfam" id="PF05922">
    <property type="entry name" value="Inhibitor_I9"/>
    <property type="match status" value="1"/>
</dbReference>
<dbReference type="InterPro" id="IPR034197">
    <property type="entry name" value="Peptidases_S8_3"/>
</dbReference>
<keyword evidence="7 13" id="KW-0732">Signal</keyword>
<dbReference type="Pfam" id="PF00082">
    <property type="entry name" value="Peptidase_S8"/>
    <property type="match status" value="1"/>
</dbReference>
<proteinExistence type="inferred from homology"/>
<protein>
    <submittedName>
        <fullName evidence="18">Xylem serine proteinase 1, putative</fullName>
        <ecNumber evidence="18">3.4.21.25</ecNumber>
    </submittedName>
</protein>
<dbReference type="eggNOG" id="ENOG502QTK5">
    <property type="taxonomic scope" value="Eukaryota"/>
</dbReference>
<keyword evidence="4" id="KW-0052">Apoplast</keyword>
<evidence type="ECO:0000256" key="9">
    <source>
        <dbReference type="ARBA" id="ARBA00022825"/>
    </source>
</evidence>
<dbReference type="PRINTS" id="PR00723">
    <property type="entry name" value="SUBTILISIN"/>
</dbReference>
<dbReference type="FunFam" id="3.50.30.30:FF:000005">
    <property type="entry name" value="subtilisin-like protease SBT1.5"/>
    <property type="match status" value="1"/>
</dbReference>
<dbReference type="InterPro" id="IPR045051">
    <property type="entry name" value="SBT"/>
</dbReference>
<dbReference type="InterPro" id="IPR010259">
    <property type="entry name" value="S8pro/Inhibitor_I9"/>
</dbReference>
<evidence type="ECO:0000256" key="1">
    <source>
        <dbReference type="ARBA" id="ARBA00002076"/>
    </source>
</evidence>
<keyword evidence="19" id="KW-1185">Reference proteome</keyword>
<dbReference type="Pfam" id="PF02225">
    <property type="entry name" value="PA"/>
    <property type="match status" value="1"/>
</dbReference>
<organism evidence="18 19">
    <name type="scientific">Ricinus communis</name>
    <name type="common">Castor bean</name>
    <dbReference type="NCBI Taxonomy" id="3988"/>
    <lineage>
        <taxon>Eukaryota</taxon>
        <taxon>Viridiplantae</taxon>
        <taxon>Streptophyta</taxon>
        <taxon>Embryophyta</taxon>
        <taxon>Tracheophyta</taxon>
        <taxon>Spermatophyta</taxon>
        <taxon>Magnoliopsida</taxon>
        <taxon>eudicotyledons</taxon>
        <taxon>Gunneridae</taxon>
        <taxon>Pentapetalae</taxon>
        <taxon>rosids</taxon>
        <taxon>fabids</taxon>
        <taxon>Malpighiales</taxon>
        <taxon>Euphorbiaceae</taxon>
        <taxon>Acalyphoideae</taxon>
        <taxon>Acalypheae</taxon>
        <taxon>Ricinus</taxon>
    </lineage>
</organism>
<evidence type="ECO:0000256" key="8">
    <source>
        <dbReference type="ARBA" id="ARBA00022801"/>
    </source>
</evidence>
<comment type="function">
    <text evidence="1">Required for arbuscular mycorrhiza (AM) development during AM symbiosis with AM fungi (e.g. Glomeromycota intraradices).</text>
</comment>
<keyword evidence="5" id="KW-0964">Secreted</keyword>
<evidence type="ECO:0000259" key="15">
    <source>
        <dbReference type="Pfam" id="PF02225"/>
    </source>
</evidence>
<evidence type="ECO:0000256" key="2">
    <source>
        <dbReference type="ARBA" id="ARBA00004271"/>
    </source>
</evidence>
<evidence type="ECO:0000313" key="18">
    <source>
        <dbReference type="EMBL" id="EEF28379.1"/>
    </source>
</evidence>
<reference evidence="19" key="1">
    <citation type="journal article" date="2010" name="Nat. Biotechnol.">
        <title>Draft genome sequence of the oilseed species Ricinus communis.</title>
        <authorList>
            <person name="Chan A.P."/>
            <person name="Crabtree J."/>
            <person name="Zhao Q."/>
            <person name="Lorenzi H."/>
            <person name="Orvis J."/>
            <person name="Puiu D."/>
            <person name="Melake-Berhan A."/>
            <person name="Jones K.M."/>
            <person name="Redman J."/>
            <person name="Chen G."/>
            <person name="Cahoon E.B."/>
            <person name="Gedil M."/>
            <person name="Stanke M."/>
            <person name="Haas B.J."/>
            <person name="Wortman J.R."/>
            <person name="Fraser-Liggett C.M."/>
            <person name="Ravel J."/>
            <person name="Rabinowicz P.D."/>
        </authorList>
    </citation>
    <scope>NUCLEOTIDE SEQUENCE [LARGE SCALE GENOMIC DNA]</scope>
    <source>
        <strain evidence="19">cv. Hale</strain>
    </source>
</reference>
<dbReference type="EC" id="3.4.21.25" evidence="18"/>
<feature type="domain" description="Peptidase S8/S53" evidence="14">
    <location>
        <begin position="130"/>
        <end position="530"/>
    </location>
</feature>
<evidence type="ECO:0000259" key="14">
    <source>
        <dbReference type="Pfam" id="PF00082"/>
    </source>
</evidence>
<dbReference type="PANTHER" id="PTHR10795">
    <property type="entry name" value="PROPROTEIN CONVERTASE SUBTILISIN/KEXIN"/>
    <property type="match status" value="1"/>
</dbReference>
<feature type="active site" description="Charge relay system" evidence="11 12">
    <location>
        <position position="212"/>
    </location>
</feature>
<dbReference type="InterPro" id="IPR037045">
    <property type="entry name" value="S8pro/Inhibitor_I9_sf"/>
</dbReference>
<feature type="domain" description="PA" evidence="15">
    <location>
        <begin position="370"/>
        <end position="454"/>
    </location>
</feature>